<evidence type="ECO:0000313" key="2">
    <source>
        <dbReference type="EMBL" id="KAH9839740.1"/>
    </source>
</evidence>
<feature type="region of interest" description="Disordered" evidence="1">
    <location>
        <begin position="139"/>
        <end position="283"/>
    </location>
</feature>
<feature type="compositionally biased region" description="Low complexity" evidence="1">
    <location>
        <begin position="10"/>
        <end position="21"/>
    </location>
</feature>
<organism evidence="2 3">
    <name type="scientific">Rhodofomes roseus</name>
    <dbReference type="NCBI Taxonomy" id="34475"/>
    <lineage>
        <taxon>Eukaryota</taxon>
        <taxon>Fungi</taxon>
        <taxon>Dikarya</taxon>
        <taxon>Basidiomycota</taxon>
        <taxon>Agaricomycotina</taxon>
        <taxon>Agaricomycetes</taxon>
        <taxon>Polyporales</taxon>
        <taxon>Rhodofomes</taxon>
    </lineage>
</organism>
<feature type="region of interest" description="Disordered" evidence="1">
    <location>
        <begin position="1"/>
        <end position="127"/>
    </location>
</feature>
<feature type="region of interest" description="Disordered" evidence="1">
    <location>
        <begin position="369"/>
        <end position="560"/>
    </location>
</feature>
<feature type="compositionally biased region" description="Low complexity" evidence="1">
    <location>
        <begin position="534"/>
        <end position="550"/>
    </location>
</feature>
<keyword evidence="3" id="KW-1185">Reference proteome</keyword>
<gene>
    <name evidence="2" type="ORF">C8Q71DRAFT_855057</name>
</gene>
<feature type="compositionally biased region" description="Basic and acidic residues" evidence="1">
    <location>
        <begin position="920"/>
        <end position="935"/>
    </location>
</feature>
<feature type="region of interest" description="Disordered" evidence="1">
    <location>
        <begin position="905"/>
        <end position="985"/>
    </location>
</feature>
<evidence type="ECO:0000256" key="1">
    <source>
        <dbReference type="SAM" id="MobiDB-lite"/>
    </source>
</evidence>
<feature type="compositionally biased region" description="Acidic residues" evidence="1">
    <location>
        <begin position="472"/>
        <end position="481"/>
    </location>
</feature>
<feature type="compositionally biased region" description="Polar residues" evidence="1">
    <location>
        <begin position="404"/>
        <end position="418"/>
    </location>
</feature>
<feature type="compositionally biased region" description="Basic and acidic residues" evidence="1">
    <location>
        <begin position="243"/>
        <end position="256"/>
    </location>
</feature>
<feature type="compositionally biased region" description="Basic and acidic residues" evidence="1">
    <location>
        <begin position="78"/>
        <end position="90"/>
    </location>
</feature>
<feature type="compositionally biased region" description="Low complexity" evidence="1">
    <location>
        <begin position="66"/>
        <end position="77"/>
    </location>
</feature>
<dbReference type="RefSeq" id="XP_047781390.1">
    <property type="nucleotide sequence ID" value="XM_047927138.1"/>
</dbReference>
<dbReference type="EMBL" id="JADCUA010000005">
    <property type="protein sequence ID" value="KAH9839740.1"/>
    <property type="molecule type" value="Genomic_DNA"/>
</dbReference>
<accession>A0ABQ8KNL1</accession>
<feature type="compositionally biased region" description="Basic residues" evidence="1">
    <location>
        <begin position="936"/>
        <end position="951"/>
    </location>
</feature>
<feature type="compositionally biased region" description="Polar residues" evidence="1">
    <location>
        <begin position="205"/>
        <end position="230"/>
    </location>
</feature>
<sequence length="985" mass="107318">MHPNSLVRRSASPALAPTSSLQKSPKAQTAHAETMQTDANPGNAQGGQTSSIAPENTPRPSPGRPGSPSFAEVAANAAKKDAAKKKEAAKKAASTRMQDIVQALATPGDQVATSESTNVTEPPTLPPVETRVEPAVAIEAPPLVQTDNQQKKKKKKAVKTTIAHIGLGLPTHPTTVDPALTVLEPHTASNPRKRRRTNDAADDAGTSSRPKPTAEPPSQSGASFSRTATPLSDDLSLTPGYNSDREPTIGDMDAYHGLDPATINPENRPPPFHFPPAQWDTSLNPQWEHPTVEEELFWGGRALARNEPALTMHAMPPQAPFGDPIINEYIRNTEYPDFSRVPQPHFGQNPSLGRSMAFPASLRTLLNDPLTATSAPAPPSVGDPQVYGAPPPPTNGLAARNRSDNQTPTPRNQGQKQDYPNGLEQPIAAPTPRRPDAYTPSTVGLNHARPSSRASVLSYVTARPAAPHQPEQDENTMDVDEEPRANPTDPPAPHSTLPSSRPGRPAPSRTVQQFRRHHRLPVNNATAGPSNIGPPSAGPSNAGPSNAAPPNLAPPGTAPVHFRFTNEEVRHTFGDPASVRYHRHEIPDPPIHAPQNERANEDDVEEEDEDDGQANLLYQEWMPAAVTPAPPGGWRAIQGESFYFKQDGQCQKQASKWLSSPRPGLLVSFAGHGARDNDPDSLDRIVRLQDTLKEEYNIPNPELYLPDADTADGQPPKDNEDPIYILLQGITTVQRRTLLRKKWHVTKDLQVRFVDLSLAPSTWMGSFEKKAAFGIMKAEQILPHFRAGFRREPLRSRTLEAINLDKAAGPRSKWGDLPALVALELTINSAYIRIMPRKTTGGASDPLIQLYCESPTYHPRDWYIWREAVREQPFSTENGAKAVLLRKTFKCKLCHSADHPVGLCDLPTVPGWNGPTTDEVASRGRPETSRNEGRAQRGRGGQRGRGNRGRGGRGQGRGQDTADRARTEGTPRITRRYNDDEGWAH</sequence>
<feature type="compositionally biased region" description="Basic and acidic residues" evidence="1">
    <location>
        <begin position="976"/>
        <end position="985"/>
    </location>
</feature>
<reference evidence="2 3" key="1">
    <citation type="journal article" date="2021" name="Environ. Microbiol.">
        <title>Gene family expansions and transcriptome signatures uncover fungal adaptations to wood decay.</title>
        <authorList>
            <person name="Hage H."/>
            <person name="Miyauchi S."/>
            <person name="Viragh M."/>
            <person name="Drula E."/>
            <person name="Min B."/>
            <person name="Chaduli D."/>
            <person name="Navarro D."/>
            <person name="Favel A."/>
            <person name="Norest M."/>
            <person name="Lesage-Meessen L."/>
            <person name="Balint B."/>
            <person name="Merenyi Z."/>
            <person name="de Eugenio L."/>
            <person name="Morin E."/>
            <person name="Martinez A.T."/>
            <person name="Baldrian P."/>
            <person name="Stursova M."/>
            <person name="Martinez M.J."/>
            <person name="Novotny C."/>
            <person name="Magnuson J.K."/>
            <person name="Spatafora J.W."/>
            <person name="Maurice S."/>
            <person name="Pangilinan J."/>
            <person name="Andreopoulos W."/>
            <person name="LaButti K."/>
            <person name="Hundley H."/>
            <person name="Na H."/>
            <person name="Kuo A."/>
            <person name="Barry K."/>
            <person name="Lipzen A."/>
            <person name="Henrissat B."/>
            <person name="Riley R."/>
            <person name="Ahrendt S."/>
            <person name="Nagy L.G."/>
            <person name="Grigoriev I.V."/>
            <person name="Martin F."/>
            <person name="Rosso M.N."/>
        </authorList>
    </citation>
    <scope>NUCLEOTIDE SEQUENCE [LARGE SCALE GENOMIC DNA]</scope>
    <source>
        <strain evidence="2 3">CIRM-BRFM 1785</strain>
    </source>
</reference>
<feature type="compositionally biased region" description="Acidic residues" evidence="1">
    <location>
        <begin position="600"/>
        <end position="611"/>
    </location>
</feature>
<feature type="compositionally biased region" description="Basic and acidic residues" evidence="1">
    <location>
        <begin position="960"/>
        <end position="969"/>
    </location>
</feature>
<dbReference type="GeneID" id="72007870"/>
<feature type="compositionally biased region" description="Low complexity" evidence="1">
    <location>
        <begin position="498"/>
        <end position="509"/>
    </location>
</feature>
<feature type="region of interest" description="Disordered" evidence="1">
    <location>
        <begin position="580"/>
        <end position="611"/>
    </location>
</feature>
<evidence type="ECO:0000313" key="3">
    <source>
        <dbReference type="Proteomes" id="UP000814176"/>
    </source>
</evidence>
<feature type="compositionally biased region" description="Polar residues" evidence="1">
    <location>
        <begin position="34"/>
        <end position="54"/>
    </location>
</feature>
<protein>
    <submittedName>
        <fullName evidence="2">Uncharacterized protein</fullName>
    </submittedName>
</protein>
<comment type="caution">
    <text evidence="2">The sequence shown here is derived from an EMBL/GenBank/DDBJ whole genome shotgun (WGS) entry which is preliminary data.</text>
</comment>
<name>A0ABQ8KNL1_9APHY</name>
<dbReference type="Proteomes" id="UP000814176">
    <property type="component" value="Unassembled WGS sequence"/>
</dbReference>
<proteinExistence type="predicted"/>